<sequence length="89" mass="10272">EADLDERQSLLQRRRAALQQREERIQVLTSELAEAHETEAESRRTSAEKEKRLEEIWEQIYQRQAVLEDLRTRAAGSRARGAAAARDAV</sequence>
<feature type="non-terminal residue" evidence="1">
    <location>
        <position position="1"/>
    </location>
</feature>
<accession>A0A813CJ49</accession>
<dbReference type="OrthoDB" id="10601664at2759"/>
<dbReference type="Proteomes" id="UP000601435">
    <property type="component" value="Unassembled WGS sequence"/>
</dbReference>
<feature type="non-terminal residue" evidence="1">
    <location>
        <position position="89"/>
    </location>
</feature>
<dbReference type="EMBL" id="CAJNJA010098674">
    <property type="protein sequence ID" value="CAE7943112.1"/>
    <property type="molecule type" value="Genomic_DNA"/>
</dbReference>
<organism evidence="1 2">
    <name type="scientific">Symbiodinium necroappetens</name>
    <dbReference type="NCBI Taxonomy" id="1628268"/>
    <lineage>
        <taxon>Eukaryota</taxon>
        <taxon>Sar</taxon>
        <taxon>Alveolata</taxon>
        <taxon>Dinophyceae</taxon>
        <taxon>Suessiales</taxon>
        <taxon>Symbiodiniaceae</taxon>
        <taxon>Symbiodinium</taxon>
    </lineage>
</organism>
<evidence type="ECO:0000313" key="1">
    <source>
        <dbReference type="EMBL" id="CAE7943112.1"/>
    </source>
</evidence>
<protein>
    <submittedName>
        <fullName evidence="1">Uncharacterized protein</fullName>
    </submittedName>
</protein>
<name>A0A813CJ49_9DINO</name>
<keyword evidence="2" id="KW-1185">Reference proteome</keyword>
<dbReference type="AlphaFoldDB" id="A0A813CJ49"/>
<proteinExistence type="predicted"/>
<reference evidence="1" key="1">
    <citation type="submission" date="2021-02" db="EMBL/GenBank/DDBJ databases">
        <authorList>
            <person name="Dougan E. K."/>
            <person name="Rhodes N."/>
            <person name="Thang M."/>
            <person name="Chan C."/>
        </authorList>
    </citation>
    <scope>NUCLEOTIDE SEQUENCE</scope>
</reference>
<evidence type="ECO:0000313" key="2">
    <source>
        <dbReference type="Proteomes" id="UP000601435"/>
    </source>
</evidence>
<comment type="caution">
    <text evidence="1">The sequence shown here is derived from an EMBL/GenBank/DDBJ whole genome shotgun (WGS) entry which is preliminary data.</text>
</comment>
<gene>
    <name evidence="1" type="ORF">SNEC2469_LOCUS34924</name>
</gene>